<dbReference type="AlphaFoldDB" id="A0A067TIC9"/>
<dbReference type="Proteomes" id="UP000027222">
    <property type="component" value="Unassembled WGS sequence"/>
</dbReference>
<name>A0A067TIC9_GALM3</name>
<evidence type="ECO:0000256" key="1">
    <source>
        <dbReference type="SAM" id="Coils"/>
    </source>
</evidence>
<dbReference type="HOGENOM" id="CLU_670932_0_0_1"/>
<gene>
    <name evidence="3" type="ORF">GALMADRAFT_857273</name>
</gene>
<dbReference type="EMBL" id="KL142369">
    <property type="protein sequence ID" value="KDR82901.1"/>
    <property type="molecule type" value="Genomic_DNA"/>
</dbReference>
<evidence type="ECO:0000256" key="2">
    <source>
        <dbReference type="SAM" id="MobiDB-lite"/>
    </source>
</evidence>
<feature type="coiled-coil region" evidence="1">
    <location>
        <begin position="5"/>
        <end position="39"/>
    </location>
</feature>
<sequence>MKVEVNQLREENEDLKGRIRQLEKHHETMKGELKDMNRVVARQHGRTQVILNLLRSMDESHTSISPGTEHTRMPATATAVSMSMSTSGGVLDVAENTRVPGQTDHFREIPRTIPSPSHRPLELQGRDIHVQSGGDQYGERGHFPTRSAGAPVVRFSEQSDVQHIIGLDPVHSGSASAIVFGNLGQVDQATLMQSREVNRQTAPGLSNSSAGHNLGRHPRQWSRMEYGEEWLLAMSEGSHNPFPSPLPGQQASPDTAMSEESQDTEERPHLVGTASSRYDIHVESPGQQHDNGTSFEPAARGEFNDPMDGNEHVAHVGRRRGRSLSLGNDGDVQNSAAQGVGGFMRSQPGRGLENENDHEVERGPRGPGNRQGRRRGSDSAAFVHRGDRGGDADVEMRALPLAVPNETLERWSFDTAPLLAHGHGMVHGLAIGGLPPTAQTQTQDSNVIAMRRGVQ</sequence>
<accession>A0A067TIC9</accession>
<feature type="compositionally biased region" description="Polar residues" evidence="2">
    <location>
        <begin position="247"/>
        <end position="259"/>
    </location>
</feature>
<feature type="compositionally biased region" description="Basic and acidic residues" evidence="2">
    <location>
        <begin position="352"/>
        <end position="364"/>
    </location>
</feature>
<reference evidence="4" key="1">
    <citation type="journal article" date="2014" name="Proc. Natl. Acad. Sci. U.S.A.">
        <title>Extensive sampling of basidiomycete genomes demonstrates inadequacy of the white-rot/brown-rot paradigm for wood decay fungi.</title>
        <authorList>
            <person name="Riley R."/>
            <person name="Salamov A.A."/>
            <person name="Brown D.W."/>
            <person name="Nagy L.G."/>
            <person name="Floudas D."/>
            <person name="Held B.W."/>
            <person name="Levasseur A."/>
            <person name="Lombard V."/>
            <person name="Morin E."/>
            <person name="Otillar R."/>
            <person name="Lindquist E.A."/>
            <person name="Sun H."/>
            <person name="LaButti K.M."/>
            <person name="Schmutz J."/>
            <person name="Jabbour D."/>
            <person name="Luo H."/>
            <person name="Baker S.E."/>
            <person name="Pisabarro A.G."/>
            <person name="Walton J.D."/>
            <person name="Blanchette R.A."/>
            <person name="Henrissat B."/>
            <person name="Martin F."/>
            <person name="Cullen D."/>
            <person name="Hibbett D.S."/>
            <person name="Grigoriev I.V."/>
        </authorList>
    </citation>
    <scope>NUCLEOTIDE SEQUENCE [LARGE SCALE GENOMIC DNA]</scope>
    <source>
        <strain evidence="4">CBS 339.88</strain>
    </source>
</reference>
<feature type="compositionally biased region" description="Polar residues" evidence="2">
    <location>
        <begin position="199"/>
        <end position="211"/>
    </location>
</feature>
<keyword evidence="4" id="KW-1185">Reference proteome</keyword>
<feature type="region of interest" description="Disordered" evidence="2">
    <location>
        <begin position="235"/>
        <end position="269"/>
    </location>
</feature>
<proteinExistence type="predicted"/>
<evidence type="ECO:0000313" key="3">
    <source>
        <dbReference type="EMBL" id="KDR82901.1"/>
    </source>
</evidence>
<feature type="region of interest" description="Disordered" evidence="2">
    <location>
        <begin position="282"/>
        <end position="391"/>
    </location>
</feature>
<feature type="compositionally biased region" description="Polar residues" evidence="2">
    <location>
        <begin position="285"/>
        <end position="294"/>
    </location>
</feature>
<organism evidence="3 4">
    <name type="scientific">Galerina marginata (strain CBS 339.88)</name>
    <dbReference type="NCBI Taxonomy" id="685588"/>
    <lineage>
        <taxon>Eukaryota</taxon>
        <taxon>Fungi</taxon>
        <taxon>Dikarya</taxon>
        <taxon>Basidiomycota</taxon>
        <taxon>Agaricomycotina</taxon>
        <taxon>Agaricomycetes</taxon>
        <taxon>Agaricomycetidae</taxon>
        <taxon>Agaricales</taxon>
        <taxon>Agaricineae</taxon>
        <taxon>Strophariaceae</taxon>
        <taxon>Galerina</taxon>
    </lineage>
</organism>
<feature type="region of interest" description="Disordered" evidence="2">
    <location>
        <begin position="199"/>
        <end position="218"/>
    </location>
</feature>
<evidence type="ECO:0000313" key="4">
    <source>
        <dbReference type="Proteomes" id="UP000027222"/>
    </source>
</evidence>
<protein>
    <submittedName>
        <fullName evidence="3">Uncharacterized protein</fullName>
    </submittedName>
</protein>
<keyword evidence="1" id="KW-0175">Coiled coil</keyword>